<keyword evidence="3" id="KW-1185">Reference proteome</keyword>
<proteinExistence type="predicted"/>
<gene>
    <name evidence="2" type="ORF">J3Q64DRAFT_1728418</name>
</gene>
<feature type="transmembrane region" description="Helical" evidence="1">
    <location>
        <begin position="91"/>
        <end position="112"/>
    </location>
</feature>
<keyword evidence="1" id="KW-0472">Membrane</keyword>
<feature type="transmembrane region" description="Helical" evidence="1">
    <location>
        <begin position="12"/>
        <end position="31"/>
    </location>
</feature>
<evidence type="ECO:0000256" key="1">
    <source>
        <dbReference type="SAM" id="Phobius"/>
    </source>
</evidence>
<comment type="caution">
    <text evidence="2">The sequence shown here is derived from an EMBL/GenBank/DDBJ whole genome shotgun (WGS) entry which is preliminary data.</text>
</comment>
<evidence type="ECO:0000313" key="3">
    <source>
        <dbReference type="Proteomes" id="UP001448207"/>
    </source>
</evidence>
<dbReference type="Proteomes" id="UP001448207">
    <property type="component" value="Unassembled WGS sequence"/>
</dbReference>
<feature type="transmembrane region" description="Helical" evidence="1">
    <location>
        <begin position="173"/>
        <end position="199"/>
    </location>
</feature>
<reference evidence="2 3" key="1">
    <citation type="submission" date="2024-04" db="EMBL/GenBank/DDBJ databases">
        <title>Symmetric and asymmetric DNA N6-adenine methylation regulates different biological responses in Mucorales.</title>
        <authorList>
            <consortium name="Lawrence Berkeley National Laboratory"/>
            <person name="Lax C."/>
            <person name="Mondo S.J."/>
            <person name="Osorio-Concepcion M."/>
            <person name="Muszewska A."/>
            <person name="Corrochano-Luque M."/>
            <person name="Gutierrez G."/>
            <person name="Riley R."/>
            <person name="Lipzen A."/>
            <person name="Guo J."/>
            <person name="Hundley H."/>
            <person name="Amirebrahimi M."/>
            <person name="Ng V."/>
            <person name="Lorenzo-Gutierrez D."/>
            <person name="Binder U."/>
            <person name="Yang J."/>
            <person name="Song Y."/>
            <person name="Canovas D."/>
            <person name="Navarro E."/>
            <person name="Freitag M."/>
            <person name="Gabaldon T."/>
            <person name="Grigoriev I.V."/>
            <person name="Corrochano L.M."/>
            <person name="Nicolas F.E."/>
            <person name="Garre V."/>
        </authorList>
    </citation>
    <scope>NUCLEOTIDE SEQUENCE [LARGE SCALE GENOMIC DNA]</scope>
    <source>
        <strain evidence="2 3">L51</strain>
    </source>
</reference>
<protein>
    <submittedName>
        <fullName evidence="2">Uncharacterized protein</fullName>
    </submittedName>
</protein>
<evidence type="ECO:0000313" key="2">
    <source>
        <dbReference type="EMBL" id="KAL0090127.1"/>
    </source>
</evidence>
<keyword evidence="1" id="KW-1133">Transmembrane helix</keyword>
<keyword evidence="1" id="KW-0812">Transmembrane</keyword>
<sequence length="230" mass="26185">MGLGMEKCCCFIPLRSGTLIISIWFFIVYSFDIIACFTRVNAFALYAAQSAWLWLDIYLILSFFAVLSGLIGVFGLCLISNIRFVEGLSKVVWVTCLLSFLKSMVSIILILTHRDTIIRTCLRSGIISYSNPMELLQPANITESSFYSPVQYPRTLNAHAESLNECRTGIGHLINLFIVLVVLFSFLQIYFGFVVRAYAGRLTKGARHHRLHDQQIKDFEDSRNHMSTLY</sequence>
<name>A0ABR3B5T7_PHYBL</name>
<accession>A0ABR3B5T7</accession>
<organism evidence="2 3">
    <name type="scientific">Phycomyces blakesleeanus</name>
    <dbReference type="NCBI Taxonomy" id="4837"/>
    <lineage>
        <taxon>Eukaryota</taxon>
        <taxon>Fungi</taxon>
        <taxon>Fungi incertae sedis</taxon>
        <taxon>Mucoromycota</taxon>
        <taxon>Mucoromycotina</taxon>
        <taxon>Mucoromycetes</taxon>
        <taxon>Mucorales</taxon>
        <taxon>Phycomycetaceae</taxon>
        <taxon>Phycomyces</taxon>
    </lineage>
</organism>
<feature type="transmembrane region" description="Helical" evidence="1">
    <location>
        <begin position="51"/>
        <end position="79"/>
    </location>
</feature>
<dbReference type="EMBL" id="JBCLYO010000004">
    <property type="protein sequence ID" value="KAL0090127.1"/>
    <property type="molecule type" value="Genomic_DNA"/>
</dbReference>